<reference evidence="4" key="1">
    <citation type="submission" date="2019-05" db="EMBL/GenBank/DDBJ databases">
        <title>Annotation for the trematode Paragonimus heterotremus.</title>
        <authorList>
            <person name="Choi Y.-J."/>
        </authorList>
    </citation>
    <scope>NUCLEOTIDE SEQUENCE</scope>
    <source>
        <strain evidence="4">LC</strain>
    </source>
</reference>
<feature type="region of interest" description="Disordered" evidence="2">
    <location>
        <begin position="217"/>
        <end position="238"/>
    </location>
</feature>
<organism evidence="4 5">
    <name type="scientific">Paragonimus heterotremus</name>
    <dbReference type="NCBI Taxonomy" id="100268"/>
    <lineage>
        <taxon>Eukaryota</taxon>
        <taxon>Metazoa</taxon>
        <taxon>Spiralia</taxon>
        <taxon>Lophotrochozoa</taxon>
        <taxon>Platyhelminthes</taxon>
        <taxon>Trematoda</taxon>
        <taxon>Digenea</taxon>
        <taxon>Plagiorchiida</taxon>
        <taxon>Troglotremata</taxon>
        <taxon>Troglotrematidae</taxon>
        <taxon>Paragonimus</taxon>
    </lineage>
</organism>
<keyword evidence="1" id="KW-0863">Zinc-finger</keyword>
<keyword evidence="1" id="KW-0479">Metal-binding</keyword>
<evidence type="ECO:0000256" key="2">
    <source>
        <dbReference type="SAM" id="MobiDB-lite"/>
    </source>
</evidence>
<feature type="compositionally biased region" description="Basic residues" evidence="2">
    <location>
        <begin position="453"/>
        <end position="462"/>
    </location>
</feature>
<accession>A0A8J4T2X4</accession>
<evidence type="ECO:0000313" key="5">
    <source>
        <dbReference type="Proteomes" id="UP000748531"/>
    </source>
</evidence>
<dbReference type="SUPFAM" id="SSF57667">
    <property type="entry name" value="beta-beta-alpha zinc fingers"/>
    <property type="match status" value="1"/>
</dbReference>
<gene>
    <name evidence="4" type="ORF">PHET_09559</name>
</gene>
<dbReference type="SMART" id="SM00355">
    <property type="entry name" value="ZnF_C2H2"/>
    <property type="match status" value="3"/>
</dbReference>
<sequence length="993" mass="108088">MVDTAWKKYIIKVECEKNSELSKHAESAVSASTIYFCRTCPLFRTPVKELADSHVSEVHKLPSVTGGYFEVDHLFNHCPLKDPIKTEENLPHTLKSEDSPPVDTPFKSATEDTFSVCDQSPLELHSSAPSPSPIDATLSNSPTAPSSPISPVSKDSASNTRKRITIQLSTFPTASGAIITALPSVDASHSDVEIEQMTSLHPSSIVTLESHTNLGDSTFKRSTSLSSSSSPENIPRDETASIRDQPCEHGIAQTSLTGPAGTVAISSAQTQKPQFPCGYCNRIFASRQACELHARTHKLAKKFQCSLCSVSFTQLALLKRHTVAIHGIVPEATYLDNPDDKDFEITDELDSDSDGSLDTRPQRQPQSRHRRLVPLRPAGDRPRGRPKRPADWTSISSELKPNQKAHLDSTSGRSYYEDPSGIELRLENRFRTILPRPSRGEPASAPKEINVSRPRRNKRCKRNNSTTTDHGTRRPLACEPRVSTKSALQISDQQFAFTQRRAIYVDQASLLSNLVTIDSHLGQAYAISYPPAEMAPTDETISHTKPAHMLTVAAAYASQLPPGSCSAGPEDQSRSDFAADADPANTGTMPMFSVQHGSVIPSIQIYPTSWLQSQTQQQPITTESSLVESTVMSHSEGETNTIIGGSEYVQADMTQIQHQPVQLYPVVGPDGQTTMYYMAAPLESLDSNGTGLNVTPTNTYYGALQYSTHGYTWLSDASQPSTDSFHVLIDANKLTTANRHASIVFTQSQEPTTPALLEGDGCLEETGDNGEHVEDSDHLVSEATTSTFVNGMMGPHYPMYHAVTPTSGPEPSETIEVIDLDASKYSSRFQLAEVIVSGPGTNSECVVYTDLVPNVRPHFSETQCQDTASPHETASEPDLVQKQIGTTFTTDQELTSPEVLACTAVPLSSTQISHEESSFVLADSEVLSKTNDIPRIPEHPSVSVTLENVCSNNYSQCSVKSTLDFDVFTGDAADLTYKQSDCTFPDSTKVEGS</sequence>
<feature type="compositionally biased region" description="Polar residues" evidence="2">
    <location>
        <begin position="137"/>
        <end position="159"/>
    </location>
</feature>
<dbReference type="Proteomes" id="UP000748531">
    <property type="component" value="Unassembled WGS sequence"/>
</dbReference>
<dbReference type="EMBL" id="LUCH01006565">
    <property type="protein sequence ID" value="KAF5397243.1"/>
    <property type="molecule type" value="Genomic_DNA"/>
</dbReference>
<dbReference type="InterPro" id="IPR013087">
    <property type="entry name" value="Znf_C2H2_type"/>
</dbReference>
<dbReference type="PROSITE" id="PS50157">
    <property type="entry name" value="ZINC_FINGER_C2H2_2"/>
    <property type="match status" value="2"/>
</dbReference>
<feature type="domain" description="C2H2-type" evidence="3">
    <location>
        <begin position="275"/>
        <end position="302"/>
    </location>
</feature>
<proteinExistence type="predicted"/>
<dbReference type="OrthoDB" id="8922241at2759"/>
<dbReference type="InterPro" id="IPR036236">
    <property type="entry name" value="Znf_C2H2_sf"/>
</dbReference>
<protein>
    <recommendedName>
        <fullName evidence="3">C2H2-type domain-containing protein</fullName>
    </recommendedName>
</protein>
<keyword evidence="1" id="KW-0862">Zinc</keyword>
<feature type="region of interest" description="Disordered" evidence="2">
    <location>
        <begin position="434"/>
        <end position="474"/>
    </location>
</feature>
<evidence type="ECO:0000313" key="4">
    <source>
        <dbReference type="EMBL" id="KAF5397243.1"/>
    </source>
</evidence>
<feature type="compositionally biased region" description="Low complexity" evidence="2">
    <location>
        <begin position="356"/>
        <end position="365"/>
    </location>
</feature>
<dbReference type="AlphaFoldDB" id="A0A8J4T2X4"/>
<dbReference type="GO" id="GO:0008270">
    <property type="term" value="F:zinc ion binding"/>
    <property type="evidence" value="ECO:0007669"/>
    <property type="project" value="UniProtKB-KW"/>
</dbReference>
<comment type="caution">
    <text evidence="4">The sequence shown here is derived from an EMBL/GenBank/DDBJ whole genome shotgun (WGS) entry which is preliminary data.</text>
</comment>
<evidence type="ECO:0000256" key="1">
    <source>
        <dbReference type="PROSITE-ProRule" id="PRU00042"/>
    </source>
</evidence>
<evidence type="ECO:0000259" key="3">
    <source>
        <dbReference type="PROSITE" id="PS50157"/>
    </source>
</evidence>
<dbReference type="Gene3D" id="3.30.160.60">
    <property type="entry name" value="Classic Zinc Finger"/>
    <property type="match status" value="1"/>
</dbReference>
<feature type="region of interest" description="Disordered" evidence="2">
    <location>
        <begin position="121"/>
        <end position="160"/>
    </location>
</feature>
<name>A0A8J4T2X4_9TREM</name>
<feature type="compositionally biased region" description="Acidic residues" evidence="2">
    <location>
        <begin position="345"/>
        <end position="355"/>
    </location>
</feature>
<keyword evidence="5" id="KW-1185">Reference proteome</keyword>
<feature type="domain" description="C2H2-type" evidence="3">
    <location>
        <begin position="303"/>
        <end position="326"/>
    </location>
</feature>
<dbReference type="PROSITE" id="PS00028">
    <property type="entry name" value="ZINC_FINGER_C2H2_1"/>
    <property type="match status" value="2"/>
</dbReference>
<feature type="region of interest" description="Disordered" evidence="2">
    <location>
        <begin position="337"/>
        <end position="418"/>
    </location>
</feature>